<organism evidence="2">
    <name type="scientific">uncultured Caudovirales phage</name>
    <dbReference type="NCBI Taxonomy" id="2100421"/>
    <lineage>
        <taxon>Viruses</taxon>
        <taxon>Duplodnaviria</taxon>
        <taxon>Heunggongvirae</taxon>
        <taxon>Uroviricota</taxon>
        <taxon>Caudoviricetes</taxon>
        <taxon>Peduoviridae</taxon>
        <taxon>Maltschvirus</taxon>
        <taxon>Maltschvirus maltsch</taxon>
    </lineage>
</organism>
<evidence type="ECO:0000313" key="2">
    <source>
        <dbReference type="EMBL" id="CAB4190757.1"/>
    </source>
</evidence>
<reference evidence="2" key="1">
    <citation type="submission" date="2020-05" db="EMBL/GenBank/DDBJ databases">
        <authorList>
            <person name="Chiriac C."/>
            <person name="Salcher M."/>
            <person name="Ghai R."/>
            <person name="Kavagutti S V."/>
        </authorList>
    </citation>
    <scope>NUCLEOTIDE SEQUENCE</scope>
</reference>
<evidence type="ECO:0000313" key="3">
    <source>
        <dbReference type="EMBL" id="CAB4194454.1"/>
    </source>
</evidence>
<evidence type="ECO:0000313" key="1">
    <source>
        <dbReference type="EMBL" id="CAB4149151.1"/>
    </source>
</evidence>
<sequence length="99" mass="11188">MGKNIHGKTRKTSEPYLIIVQGDWEWRVLKRYQSQDAERANPYARWFVAVKSPLTYGSWEMGDTYIREIPTAVAGMDFPDGGAVRSEGGFTITTATISR</sequence>
<protein>
    <submittedName>
        <fullName evidence="2">Uncharacterized protein</fullName>
    </submittedName>
</protein>
<name>A0A6J5R8R1_9CAUD</name>
<dbReference type="EMBL" id="LR797158">
    <property type="protein sequence ID" value="CAB4190757.1"/>
    <property type="molecule type" value="Genomic_DNA"/>
</dbReference>
<dbReference type="EMBL" id="LR796510">
    <property type="protein sequence ID" value="CAB4149151.1"/>
    <property type="molecule type" value="Genomic_DNA"/>
</dbReference>
<dbReference type="EMBL" id="LR797211">
    <property type="protein sequence ID" value="CAB4194454.1"/>
    <property type="molecule type" value="Genomic_DNA"/>
</dbReference>
<proteinExistence type="predicted"/>
<gene>
    <name evidence="2" type="ORF">UFOVP1191_110</name>
    <name evidence="3" type="ORF">UFOVP1252_69</name>
    <name evidence="1" type="ORF">UFOVP529_52</name>
</gene>
<accession>A0A6J5R8R1</accession>